<dbReference type="AlphaFoldDB" id="A0A0E0R5T0"/>
<dbReference type="Gramene" id="ORUFI11G06860.1">
    <property type="protein sequence ID" value="ORUFI11G06860.1"/>
    <property type="gene ID" value="ORUFI11G06860"/>
</dbReference>
<dbReference type="HOGENOM" id="CLU_156846_0_0_1"/>
<protein>
    <submittedName>
        <fullName evidence="3">Uncharacterized protein</fullName>
    </submittedName>
</protein>
<evidence type="ECO:0000256" key="1">
    <source>
        <dbReference type="SAM" id="Phobius"/>
    </source>
</evidence>
<keyword evidence="2" id="KW-0732">Signal</keyword>
<name>A0A0E0R5T0_ORYRU</name>
<organism evidence="3 4">
    <name type="scientific">Oryza rufipogon</name>
    <name type="common">Brownbeard rice</name>
    <name type="synonym">Asian wild rice</name>
    <dbReference type="NCBI Taxonomy" id="4529"/>
    <lineage>
        <taxon>Eukaryota</taxon>
        <taxon>Viridiplantae</taxon>
        <taxon>Streptophyta</taxon>
        <taxon>Embryophyta</taxon>
        <taxon>Tracheophyta</taxon>
        <taxon>Spermatophyta</taxon>
        <taxon>Magnoliopsida</taxon>
        <taxon>Liliopsida</taxon>
        <taxon>Poales</taxon>
        <taxon>Poaceae</taxon>
        <taxon>BOP clade</taxon>
        <taxon>Oryzoideae</taxon>
        <taxon>Oryzeae</taxon>
        <taxon>Oryzinae</taxon>
        <taxon>Oryza</taxon>
    </lineage>
</organism>
<feature type="signal peptide" evidence="2">
    <location>
        <begin position="1"/>
        <end position="18"/>
    </location>
</feature>
<reference evidence="3" key="2">
    <citation type="submission" date="2015-06" db="UniProtKB">
        <authorList>
            <consortium name="EnsemblPlants"/>
        </authorList>
    </citation>
    <scope>IDENTIFICATION</scope>
</reference>
<proteinExistence type="predicted"/>
<sequence>MERCFLLLLLLATGIATGEQPPRRTAVADHPAIVGTTTAAPCDPLCISGAAAGGATPEAMAAASAAVAMAGNESESALLPTPRQLDRPDSSGLPTTHQSWIYYGPLPTTPYPYSKAPPASELVRATTAAAAVVFSTVLLVAAAAR</sequence>
<keyword evidence="1" id="KW-1133">Transmembrane helix</keyword>
<evidence type="ECO:0000256" key="2">
    <source>
        <dbReference type="SAM" id="SignalP"/>
    </source>
</evidence>
<keyword evidence="1" id="KW-0472">Membrane</keyword>
<reference evidence="4" key="1">
    <citation type="submission" date="2013-06" db="EMBL/GenBank/DDBJ databases">
        <authorList>
            <person name="Zhao Q."/>
        </authorList>
    </citation>
    <scope>NUCLEOTIDE SEQUENCE</scope>
    <source>
        <strain evidence="4">cv. W1943</strain>
    </source>
</reference>
<keyword evidence="4" id="KW-1185">Reference proteome</keyword>
<dbReference type="OMA" id="QSWIYYG"/>
<feature type="transmembrane region" description="Helical" evidence="1">
    <location>
        <begin position="122"/>
        <end position="144"/>
    </location>
</feature>
<evidence type="ECO:0000313" key="3">
    <source>
        <dbReference type="EnsemblPlants" id="ORUFI11G06860.1"/>
    </source>
</evidence>
<dbReference type="EnsemblPlants" id="ORUFI11G06860.1">
    <property type="protein sequence ID" value="ORUFI11G06860.1"/>
    <property type="gene ID" value="ORUFI11G06860"/>
</dbReference>
<feature type="chain" id="PRO_5002372182" evidence="2">
    <location>
        <begin position="19"/>
        <end position="145"/>
    </location>
</feature>
<evidence type="ECO:0000313" key="4">
    <source>
        <dbReference type="Proteomes" id="UP000008022"/>
    </source>
</evidence>
<keyword evidence="1" id="KW-0812">Transmembrane</keyword>
<accession>A0A0E0R5T0</accession>
<dbReference type="Proteomes" id="UP000008022">
    <property type="component" value="Unassembled WGS sequence"/>
</dbReference>